<name>A0A1H5CLU4_9MICO</name>
<evidence type="ECO:0000259" key="1">
    <source>
        <dbReference type="Pfam" id="PF18899"/>
    </source>
</evidence>
<evidence type="ECO:0000313" key="2">
    <source>
        <dbReference type="EMBL" id="SED67340.1"/>
    </source>
</evidence>
<accession>A0A1H5CLU4</accession>
<gene>
    <name evidence="2" type="ORF">SAMN04488554_0402</name>
</gene>
<organism evidence="2 3">
    <name type="scientific">Ruania alba</name>
    <dbReference type="NCBI Taxonomy" id="648782"/>
    <lineage>
        <taxon>Bacteria</taxon>
        <taxon>Bacillati</taxon>
        <taxon>Actinomycetota</taxon>
        <taxon>Actinomycetes</taxon>
        <taxon>Micrococcales</taxon>
        <taxon>Ruaniaceae</taxon>
        <taxon>Ruania</taxon>
    </lineage>
</organism>
<dbReference type="InterPro" id="IPR043714">
    <property type="entry name" value="DUF5655"/>
</dbReference>
<feature type="domain" description="DUF5655" evidence="1">
    <location>
        <begin position="85"/>
        <end position="192"/>
    </location>
</feature>
<dbReference type="AlphaFoldDB" id="A0A1H5CLU4"/>
<dbReference type="EMBL" id="FNTX01000001">
    <property type="protein sequence ID" value="SED67340.1"/>
    <property type="molecule type" value="Genomic_DNA"/>
</dbReference>
<keyword evidence="3" id="KW-1185">Reference proteome</keyword>
<sequence>MSAENEPRFAGWQQMVDDSRAILQRRTGADVAAWADRVRAAGAGTPEEARTWLAEQDVRGRGQDAVIWEMFGPPEFFELSGQELVDDQYADRPGLRPIAEVVFEIATGLGAQLQARKTYVSLRTGRRQFAQVVPAAKSALHLLLRLDVPADDRVEVLTPNKDQPLDRRVRLRDVTEVDDRVRDLLEAAWQQSW</sequence>
<proteinExistence type="predicted"/>
<evidence type="ECO:0000313" key="3">
    <source>
        <dbReference type="Proteomes" id="UP000199220"/>
    </source>
</evidence>
<dbReference type="Pfam" id="PF18899">
    <property type="entry name" value="DUF5655"/>
    <property type="match status" value="1"/>
</dbReference>
<protein>
    <recommendedName>
        <fullName evidence="1">DUF5655 domain-containing protein</fullName>
    </recommendedName>
</protein>
<dbReference type="OrthoDB" id="3530622at2"/>
<dbReference type="RefSeq" id="WP_089771465.1">
    <property type="nucleotide sequence ID" value="NZ_FNTX01000001.1"/>
</dbReference>
<reference evidence="3" key="1">
    <citation type="submission" date="2016-10" db="EMBL/GenBank/DDBJ databases">
        <authorList>
            <person name="Varghese N."/>
            <person name="Submissions S."/>
        </authorList>
    </citation>
    <scope>NUCLEOTIDE SEQUENCE [LARGE SCALE GENOMIC DNA]</scope>
    <source>
        <strain evidence="3">DSM 21368</strain>
    </source>
</reference>
<dbReference type="Proteomes" id="UP000199220">
    <property type="component" value="Unassembled WGS sequence"/>
</dbReference>
<dbReference type="STRING" id="648782.SAMN04488554_0402"/>